<dbReference type="InterPro" id="IPR000631">
    <property type="entry name" value="CARKD"/>
</dbReference>
<comment type="similarity">
    <text evidence="3 19">In the N-terminal section; belongs to the NnrE/AIBP family.</text>
</comment>
<feature type="binding site" evidence="17">
    <location>
        <position position="396"/>
    </location>
    <ligand>
        <name>(6S)-NADPHX</name>
        <dbReference type="ChEBI" id="CHEBI:64076"/>
    </ligand>
</feature>
<dbReference type="EC" id="4.2.1.136" evidence="19"/>
<feature type="binding site" evidence="18">
    <location>
        <position position="62"/>
    </location>
    <ligand>
        <name>K(+)</name>
        <dbReference type="ChEBI" id="CHEBI:29103"/>
    </ligand>
</feature>
<dbReference type="InterPro" id="IPR036652">
    <property type="entry name" value="YjeF_N_dom_sf"/>
</dbReference>
<feature type="binding site" evidence="18">
    <location>
        <position position="173"/>
    </location>
    <ligand>
        <name>(6S)-NADPHX</name>
        <dbReference type="ChEBI" id="CHEBI:64076"/>
    </ligand>
</feature>
<keyword evidence="10 17" id="KW-0520">NAD</keyword>
<evidence type="ECO:0000256" key="9">
    <source>
        <dbReference type="ARBA" id="ARBA00022958"/>
    </source>
</evidence>
<feature type="binding site" evidence="17">
    <location>
        <position position="463"/>
    </location>
    <ligand>
        <name>AMP</name>
        <dbReference type="ChEBI" id="CHEBI:456215"/>
    </ligand>
</feature>
<organism evidence="22 23">
    <name type="scientific">Megasphaera hutchinsoni</name>
    <dbReference type="NCBI Taxonomy" id="1588748"/>
    <lineage>
        <taxon>Bacteria</taxon>
        <taxon>Bacillati</taxon>
        <taxon>Bacillota</taxon>
        <taxon>Negativicutes</taxon>
        <taxon>Veillonellales</taxon>
        <taxon>Veillonellaceae</taxon>
        <taxon>Megasphaera</taxon>
    </lineage>
</organism>
<comment type="similarity">
    <text evidence="17">Belongs to the NnrD/CARKD family.</text>
</comment>
<comment type="catalytic activity">
    <reaction evidence="2 18 19">
        <text>(6R)-NADPHX = (6S)-NADPHX</text>
        <dbReference type="Rhea" id="RHEA:32227"/>
        <dbReference type="ChEBI" id="CHEBI:64076"/>
        <dbReference type="ChEBI" id="CHEBI:64077"/>
        <dbReference type="EC" id="5.1.99.6"/>
    </reaction>
</comment>
<comment type="catalytic activity">
    <reaction evidence="15 17 19">
        <text>(6S)-NADHX + ADP = AMP + phosphate + NADH + H(+)</text>
        <dbReference type="Rhea" id="RHEA:32223"/>
        <dbReference type="ChEBI" id="CHEBI:15378"/>
        <dbReference type="ChEBI" id="CHEBI:43474"/>
        <dbReference type="ChEBI" id="CHEBI:57945"/>
        <dbReference type="ChEBI" id="CHEBI:64074"/>
        <dbReference type="ChEBI" id="CHEBI:456215"/>
        <dbReference type="ChEBI" id="CHEBI:456216"/>
        <dbReference type="EC" id="4.2.1.136"/>
    </reaction>
</comment>
<keyword evidence="7 17" id="KW-0067">ATP-binding</keyword>
<evidence type="ECO:0000256" key="18">
    <source>
        <dbReference type="HAMAP-Rule" id="MF_01966"/>
    </source>
</evidence>
<dbReference type="GO" id="GO:0005524">
    <property type="term" value="F:ATP binding"/>
    <property type="evidence" value="ECO:0007669"/>
    <property type="project" value="UniProtKB-UniRule"/>
</dbReference>
<comment type="subunit">
    <text evidence="17">Homotetramer.</text>
</comment>
<dbReference type="NCBIfam" id="TIGR00197">
    <property type="entry name" value="yjeF_nterm"/>
    <property type="match status" value="1"/>
</dbReference>
<dbReference type="PROSITE" id="PS01050">
    <property type="entry name" value="YJEF_C_2"/>
    <property type="match status" value="1"/>
</dbReference>
<keyword evidence="5 18" id="KW-0479">Metal-binding</keyword>
<sequence>MKKLNTAAQMKAIDREAMQGRYQIPPTVLMENAGHAVVTHGMQVWGPWQGKRVIIFCGAGNNGGDGFVIARHLMAQGAKVYVYICGEESAYSEESRIHLRTLQAMQDDPLCHLQYLSSLAEPVVRRRIAHSHMIIDALIGTGFHGMLRPKMRALAQIINAVAHEAKIPVIAVDMPTGVDADTGASDKDAIHAMMTVTFGVHKRGQFIYPGKELVGKVVLDTIGMPMPLLRKEENDCMYALELADIAEIMTKRSPTSHKGTHGTVGIIAGSATMLGAALMAAQGAVRAGAGKVRAMIPSVVATHTMGLYPEIMVAAIGTTPYFTSADSKAVMEQIRDCSSIALGPGLGRSKETQDFVLQILEKASCPLVIDADGLYHLQGMKDRVRRCLQPLIFTPHIAEFSRLSGYAIDAIKTNPVPLLRVFAQEWQVCIVLKGAPTYIVSAEGKAVYINTTGNAGMACGGMGDVLTGMVAAIWGRENNPMATQAACAAVYLHGASGDACAKDYGPYGYTPLELARQVPCILQQGQVVTKIDDGEIG</sequence>
<dbReference type="PANTHER" id="PTHR12592:SF0">
    <property type="entry name" value="ATP-DEPENDENT (S)-NAD(P)H-HYDRATE DEHYDRATASE"/>
    <property type="match status" value="1"/>
</dbReference>
<comment type="similarity">
    <text evidence="4 19">In the C-terminal section; belongs to the NnrD/CARKD family.</text>
</comment>
<dbReference type="PROSITE" id="PS51383">
    <property type="entry name" value="YJEF_C_3"/>
    <property type="match status" value="1"/>
</dbReference>
<keyword evidence="13" id="KW-0511">Multifunctional enzyme</keyword>
<comment type="caution">
    <text evidence="22">The sequence shown here is derived from an EMBL/GenBank/DDBJ whole genome shotgun (WGS) entry which is preliminary data.</text>
</comment>
<keyword evidence="8 17" id="KW-0521">NADP</keyword>
<comment type="cofactor">
    <cofactor evidence="17">
        <name>Mg(2+)</name>
        <dbReference type="ChEBI" id="CHEBI:18420"/>
    </cofactor>
</comment>
<comment type="function">
    <text evidence="18">Catalyzes the epimerization of the S- and R-forms of NAD(P)HX, a damaged form of NAD(P)H that is a result of enzymatic or heat-dependent hydration. This is a prerequisite for the S-specific NAD(P)H-hydrate dehydratase to allow the repair of both epimers of NAD(P)HX.</text>
</comment>
<keyword evidence="12 17" id="KW-0456">Lyase</keyword>
<gene>
    <name evidence="18" type="primary">nnrE</name>
    <name evidence="17" type="synonym">nnrD</name>
    <name evidence="22" type="ORF">HMPREF3182_01200</name>
</gene>
<dbReference type="EMBL" id="LSDT01000044">
    <property type="protein sequence ID" value="KXB90775.1"/>
    <property type="molecule type" value="Genomic_DNA"/>
</dbReference>
<evidence type="ECO:0000256" key="14">
    <source>
        <dbReference type="ARBA" id="ARBA00025153"/>
    </source>
</evidence>
<feature type="binding site" evidence="17">
    <location>
        <position position="345"/>
    </location>
    <ligand>
        <name>(6S)-NADPHX</name>
        <dbReference type="ChEBI" id="CHEBI:64076"/>
    </ligand>
</feature>
<evidence type="ECO:0000259" key="21">
    <source>
        <dbReference type="PROSITE" id="PS51385"/>
    </source>
</evidence>
<evidence type="ECO:0000259" key="20">
    <source>
        <dbReference type="PROSITE" id="PS51383"/>
    </source>
</evidence>
<comment type="function">
    <text evidence="17">Catalyzes the dehydration of the S-form of NAD(P)HX at the expense of ADP, which is converted to AMP. Together with NAD(P)HX epimerase, which catalyzes the epimerization of the S- and R-forms, the enzyme allows the repair of both epimers of NAD(P)HX, a damaged form of NAD(P)H that is a result of enzymatic or heat-dependent hydration.</text>
</comment>
<dbReference type="PATRIC" id="fig|1588748.3.peg.1158"/>
<keyword evidence="23" id="KW-1185">Reference proteome</keyword>
<proteinExistence type="inferred from homology"/>
<dbReference type="RefSeq" id="WP_062486054.1">
    <property type="nucleotide sequence ID" value="NZ_KQ960952.1"/>
</dbReference>
<dbReference type="Pfam" id="PF03853">
    <property type="entry name" value="YjeF_N"/>
    <property type="match status" value="1"/>
</dbReference>
<evidence type="ECO:0000256" key="4">
    <source>
        <dbReference type="ARBA" id="ARBA00009524"/>
    </source>
</evidence>
<evidence type="ECO:0000256" key="13">
    <source>
        <dbReference type="ARBA" id="ARBA00023268"/>
    </source>
</evidence>
<feature type="binding site" evidence="18">
    <location>
        <begin position="61"/>
        <end position="65"/>
    </location>
    <ligand>
        <name>(6S)-NADPHX</name>
        <dbReference type="ChEBI" id="CHEBI:64076"/>
    </ligand>
</feature>
<comment type="catalytic activity">
    <reaction evidence="16 17 19">
        <text>(6S)-NADPHX + ADP = AMP + phosphate + NADPH + H(+)</text>
        <dbReference type="Rhea" id="RHEA:32235"/>
        <dbReference type="ChEBI" id="CHEBI:15378"/>
        <dbReference type="ChEBI" id="CHEBI:43474"/>
        <dbReference type="ChEBI" id="CHEBI:57783"/>
        <dbReference type="ChEBI" id="CHEBI:64076"/>
        <dbReference type="ChEBI" id="CHEBI:456215"/>
        <dbReference type="ChEBI" id="CHEBI:456216"/>
        <dbReference type="EC" id="4.2.1.136"/>
    </reaction>
</comment>
<dbReference type="NCBIfam" id="TIGR00196">
    <property type="entry name" value="yjeF_cterm"/>
    <property type="match status" value="1"/>
</dbReference>
<name>A0A134CF04_9FIRM</name>
<evidence type="ECO:0000256" key="3">
    <source>
        <dbReference type="ARBA" id="ARBA00006001"/>
    </source>
</evidence>
<comment type="caution">
    <text evidence="18">Lacks conserved residue(s) required for the propagation of feature annotation.</text>
</comment>
<comment type="cofactor">
    <cofactor evidence="18 19">
        <name>K(+)</name>
        <dbReference type="ChEBI" id="CHEBI:29103"/>
    </cofactor>
    <text evidence="18 19">Binds 1 potassium ion per subunit.</text>
</comment>
<comment type="similarity">
    <text evidence="18">Belongs to the NnrE/AIBP family.</text>
</comment>
<comment type="function">
    <text evidence="14 19">Bifunctional enzyme that catalyzes the epimerization of the S- and R-forms of NAD(P)HX and the dehydration of the S-form of NAD(P)HX at the expense of ADP, which is converted to AMP. This allows the repair of both epimers of NAD(P)HX, a damaged form of NAD(P)H that is a result of enzymatic or heat-dependent hydration.</text>
</comment>
<feature type="binding site" evidence="17">
    <location>
        <position position="276"/>
    </location>
    <ligand>
        <name>(6S)-NADPHX</name>
        <dbReference type="ChEBI" id="CHEBI:64076"/>
    </ligand>
</feature>
<comment type="catalytic activity">
    <reaction evidence="1 18 19">
        <text>(6R)-NADHX = (6S)-NADHX</text>
        <dbReference type="Rhea" id="RHEA:32215"/>
        <dbReference type="ChEBI" id="CHEBI:64074"/>
        <dbReference type="ChEBI" id="CHEBI:64075"/>
        <dbReference type="EC" id="5.1.99.6"/>
    </reaction>
</comment>
<dbReference type="InterPro" id="IPR029056">
    <property type="entry name" value="Ribokinase-like"/>
</dbReference>
<evidence type="ECO:0000256" key="10">
    <source>
        <dbReference type="ARBA" id="ARBA00023027"/>
    </source>
</evidence>
<evidence type="ECO:0000313" key="22">
    <source>
        <dbReference type="EMBL" id="KXB90775.1"/>
    </source>
</evidence>
<keyword evidence="9 18" id="KW-0630">Potassium</keyword>
<dbReference type="Gene3D" id="3.40.50.10260">
    <property type="entry name" value="YjeF N-terminal domain"/>
    <property type="match status" value="1"/>
</dbReference>
<dbReference type="GO" id="GO:0046872">
    <property type="term" value="F:metal ion binding"/>
    <property type="evidence" value="ECO:0007669"/>
    <property type="project" value="UniProtKB-UniRule"/>
</dbReference>
<evidence type="ECO:0000256" key="6">
    <source>
        <dbReference type="ARBA" id="ARBA00022741"/>
    </source>
</evidence>
<dbReference type="InterPro" id="IPR017953">
    <property type="entry name" value="Carbohydrate_kinase_pred_CS"/>
</dbReference>
<evidence type="ECO:0000256" key="11">
    <source>
        <dbReference type="ARBA" id="ARBA00023235"/>
    </source>
</evidence>
<dbReference type="Proteomes" id="UP000070160">
    <property type="component" value="Unassembled WGS sequence"/>
</dbReference>
<keyword evidence="6 17" id="KW-0547">Nucleotide-binding</keyword>
<dbReference type="GO" id="GO:0052856">
    <property type="term" value="F:NAD(P)HX epimerase activity"/>
    <property type="evidence" value="ECO:0007669"/>
    <property type="project" value="UniProtKB-UniRule"/>
</dbReference>
<dbReference type="Gene3D" id="3.40.1190.20">
    <property type="match status" value="1"/>
</dbReference>
<evidence type="ECO:0000256" key="19">
    <source>
        <dbReference type="PIRNR" id="PIRNR017184"/>
    </source>
</evidence>
<keyword evidence="11 18" id="KW-0413">Isomerase</keyword>
<dbReference type="HAMAP" id="MF_01966">
    <property type="entry name" value="NADHX_epimerase"/>
    <property type="match status" value="1"/>
</dbReference>
<reference evidence="23" key="1">
    <citation type="submission" date="2016-01" db="EMBL/GenBank/DDBJ databases">
        <authorList>
            <person name="Mitreva M."/>
            <person name="Pepin K.H."/>
            <person name="Mihindukulasuriya K.A."/>
            <person name="Fulton R."/>
            <person name="Fronick C."/>
            <person name="O'Laughlin M."/>
            <person name="Miner T."/>
            <person name="Herter B."/>
            <person name="Rosa B.A."/>
            <person name="Cordes M."/>
            <person name="Tomlinson C."/>
            <person name="Wollam A."/>
            <person name="Palsikar V.B."/>
            <person name="Mardis E.R."/>
            <person name="Wilson R.K."/>
        </authorList>
    </citation>
    <scope>NUCLEOTIDE SEQUENCE [LARGE SCALE GENOMIC DNA]</scope>
    <source>
        <strain evidence="23">KA00182</strain>
    </source>
</reference>
<evidence type="ECO:0000256" key="8">
    <source>
        <dbReference type="ARBA" id="ARBA00022857"/>
    </source>
</evidence>
<feature type="binding site" evidence="18">
    <location>
        <position position="136"/>
    </location>
    <ligand>
        <name>K(+)</name>
        <dbReference type="ChEBI" id="CHEBI:29103"/>
    </ligand>
</feature>
<dbReference type="STRING" id="1588748.HMPREF3182_01200"/>
<dbReference type="PIRSF" id="PIRSF017184">
    <property type="entry name" value="Nnr"/>
    <property type="match status" value="1"/>
</dbReference>
<evidence type="ECO:0000256" key="17">
    <source>
        <dbReference type="HAMAP-Rule" id="MF_01965"/>
    </source>
</evidence>
<evidence type="ECO:0000313" key="23">
    <source>
        <dbReference type="Proteomes" id="UP000070160"/>
    </source>
</evidence>
<feature type="domain" description="YjeF C-terminal" evidence="20">
    <location>
        <begin position="241"/>
        <end position="525"/>
    </location>
</feature>
<evidence type="ECO:0000256" key="16">
    <source>
        <dbReference type="ARBA" id="ARBA00049209"/>
    </source>
</evidence>
<dbReference type="InterPro" id="IPR004443">
    <property type="entry name" value="YjeF_N_dom"/>
</dbReference>
<evidence type="ECO:0000256" key="5">
    <source>
        <dbReference type="ARBA" id="ARBA00022723"/>
    </source>
</evidence>
<evidence type="ECO:0000256" key="7">
    <source>
        <dbReference type="ARBA" id="ARBA00022840"/>
    </source>
</evidence>
<dbReference type="SUPFAM" id="SSF64153">
    <property type="entry name" value="YjeF N-terminal domain-like"/>
    <property type="match status" value="1"/>
</dbReference>
<feature type="binding site" evidence="17">
    <location>
        <begin position="433"/>
        <end position="437"/>
    </location>
    <ligand>
        <name>AMP</name>
        <dbReference type="ChEBI" id="CHEBI:456215"/>
    </ligand>
</feature>
<feature type="binding site" evidence="18">
    <location>
        <begin position="140"/>
        <end position="146"/>
    </location>
    <ligand>
        <name>(6S)-NADPHX</name>
        <dbReference type="ChEBI" id="CHEBI:64076"/>
    </ligand>
</feature>
<feature type="domain" description="YjeF N-terminal" evidence="21">
    <location>
        <begin position="10"/>
        <end position="230"/>
    </location>
</feature>
<accession>A0A134CF04</accession>
<evidence type="ECO:0000256" key="1">
    <source>
        <dbReference type="ARBA" id="ARBA00000013"/>
    </source>
</evidence>
<evidence type="ECO:0000256" key="15">
    <source>
        <dbReference type="ARBA" id="ARBA00048238"/>
    </source>
</evidence>
<dbReference type="GO" id="GO:0110051">
    <property type="term" value="P:metabolite repair"/>
    <property type="evidence" value="ECO:0007669"/>
    <property type="project" value="TreeGrafter"/>
</dbReference>
<evidence type="ECO:0000256" key="2">
    <source>
        <dbReference type="ARBA" id="ARBA00000909"/>
    </source>
</evidence>
<dbReference type="SUPFAM" id="SSF53613">
    <property type="entry name" value="Ribokinase-like"/>
    <property type="match status" value="1"/>
</dbReference>
<protein>
    <recommendedName>
        <fullName evidence="19">Bifunctional NAD(P)H-hydrate repair enzyme</fullName>
    </recommendedName>
    <alternativeName>
        <fullName evidence="19">Nicotinamide nucleotide repair protein</fullName>
    </alternativeName>
    <domain>
        <recommendedName>
            <fullName evidence="19">ADP-dependent (S)-NAD(P)H-hydrate dehydratase</fullName>
            <ecNumber evidence="19">4.2.1.136</ecNumber>
        </recommendedName>
        <alternativeName>
            <fullName evidence="19">ADP-dependent NAD(P)HX dehydratase</fullName>
        </alternativeName>
    </domain>
    <domain>
        <recommendedName>
            <fullName evidence="19">NAD(P)H-hydrate epimerase</fullName>
            <ecNumber evidence="19">5.1.99.6</ecNumber>
        </recommendedName>
    </domain>
</protein>
<dbReference type="AlphaFoldDB" id="A0A134CF04"/>
<dbReference type="CDD" id="cd01171">
    <property type="entry name" value="YXKO-related"/>
    <property type="match status" value="1"/>
</dbReference>
<dbReference type="PANTHER" id="PTHR12592">
    <property type="entry name" value="ATP-DEPENDENT (S)-NAD(P)H-HYDRATE DEHYDRATASE FAMILY MEMBER"/>
    <property type="match status" value="1"/>
</dbReference>
<dbReference type="PROSITE" id="PS51385">
    <property type="entry name" value="YJEF_N"/>
    <property type="match status" value="1"/>
</dbReference>
<dbReference type="GO" id="GO:0052855">
    <property type="term" value="F:ADP-dependent NAD(P)H-hydrate dehydratase activity"/>
    <property type="evidence" value="ECO:0007669"/>
    <property type="project" value="UniProtKB-UniRule"/>
</dbReference>
<dbReference type="HAMAP" id="MF_01965">
    <property type="entry name" value="NADHX_dehydratase"/>
    <property type="match status" value="1"/>
</dbReference>
<feature type="binding site" evidence="18">
    <location>
        <position position="176"/>
    </location>
    <ligand>
        <name>K(+)</name>
        <dbReference type="ChEBI" id="CHEBI:29103"/>
    </ligand>
</feature>
<feature type="binding site" evidence="17">
    <location>
        <position position="464"/>
    </location>
    <ligand>
        <name>(6S)-NADPHX</name>
        <dbReference type="ChEBI" id="CHEBI:64076"/>
    </ligand>
</feature>
<evidence type="ECO:0000256" key="12">
    <source>
        <dbReference type="ARBA" id="ARBA00023239"/>
    </source>
</evidence>
<dbReference type="GO" id="GO:0046496">
    <property type="term" value="P:nicotinamide nucleotide metabolic process"/>
    <property type="evidence" value="ECO:0007669"/>
    <property type="project" value="UniProtKB-UniRule"/>
</dbReference>
<dbReference type="EC" id="5.1.99.6" evidence="19"/>
<dbReference type="InterPro" id="IPR030677">
    <property type="entry name" value="Nnr"/>
</dbReference>
<dbReference type="Pfam" id="PF01256">
    <property type="entry name" value="Carb_kinase"/>
    <property type="match status" value="1"/>
</dbReference>